<evidence type="ECO:0000313" key="5">
    <source>
        <dbReference type="RefSeq" id="XP_013866372.1"/>
    </source>
</evidence>
<dbReference type="InterPro" id="IPR008979">
    <property type="entry name" value="Galactose-bd-like_sf"/>
</dbReference>
<proteinExistence type="predicted"/>
<dbReference type="GO" id="GO:0005737">
    <property type="term" value="C:cytoplasm"/>
    <property type="evidence" value="ECO:0007669"/>
    <property type="project" value="TreeGrafter"/>
</dbReference>
<dbReference type="Pfam" id="PF12937">
    <property type="entry name" value="F-box-like"/>
    <property type="match status" value="1"/>
</dbReference>
<dbReference type="GO" id="GO:0036503">
    <property type="term" value="P:ERAD pathway"/>
    <property type="evidence" value="ECO:0007669"/>
    <property type="project" value="TreeGrafter"/>
</dbReference>
<evidence type="ECO:0000256" key="1">
    <source>
        <dbReference type="ARBA" id="ARBA00022786"/>
    </source>
</evidence>
<dbReference type="PROSITE" id="PS50181">
    <property type="entry name" value="FBOX"/>
    <property type="match status" value="1"/>
</dbReference>
<dbReference type="GO" id="GO:0061630">
    <property type="term" value="F:ubiquitin protein ligase activity"/>
    <property type="evidence" value="ECO:0007669"/>
    <property type="project" value="TreeGrafter"/>
</dbReference>
<dbReference type="PANTHER" id="PTHR12125">
    <property type="entry name" value="F-BOX ONLY PROTEIN 6-LIKE PROTEIN"/>
    <property type="match status" value="1"/>
</dbReference>
<dbReference type="AlphaFoldDB" id="A0A2I4BF57"/>
<accession>A0A2I4BF57</accession>
<name>A0A2I4BF57_AUSLI</name>
<dbReference type="PROSITE" id="PS51114">
    <property type="entry name" value="FBA"/>
    <property type="match status" value="1"/>
</dbReference>
<dbReference type="InterPro" id="IPR001810">
    <property type="entry name" value="F-box_dom"/>
</dbReference>
<evidence type="ECO:0000313" key="4">
    <source>
        <dbReference type="Proteomes" id="UP000192220"/>
    </source>
</evidence>
<protein>
    <submittedName>
        <fullName evidence="5">F-box only protein 6</fullName>
    </submittedName>
</protein>
<dbReference type="InterPro" id="IPR007397">
    <property type="entry name" value="F-box-assoc_dom"/>
</dbReference>
<dbReference type="SUPFAM" id="SSF81383">
    <property type="entry name" value="F-box domain"/>
    <property type="match status" value="1"/>
</dbReference>
<dbReference type="OrthoDB" id="1107553at2759"/>
<dbReference type="SMART" id="SM00256">
    <property type="entry name" value="FBOX"/>
    <property type="match status" value="1"/>
</dbReference>
<dbReference type="SMART" id="SM01198">
    <property type="entry name" value="FBA"/>
    <property type="match status" value="1"/>
</dbReference>
<dbReference type="RefSeq" id="XP_013866372.1">
    <property type="nucleotide sequence ID" value="XM_014010918.1"/>
</dbReference>
<dbReference type="GO" id="GO:0019005">
    <property type="term" value="C:SCF ubiquitin ligase complex"/>
    <property type="evidence" value="ECO:0007669"/>
    <property type="project" value="TreeGrafter"/>
</dbReference>
<dbReference type="GO" id="GO:0006516">
    <property type="term" value="P:glycoprotein catabolic process"/>
    <property type="evidence" value="ECO:0007669"/>
    <property type="project" value="TreeGrafter"/>
</dbReference>
<keyword evidence="4" id="KW-1185">Reference proteome</keyword>
<dbReference type="GeneID" id="106519314"/>
<organism evidence="4 5">
    <name type="scientific">Austrofundulus limnaeus</name>
    <name type="common">Annual killifish</name>
    <dbReference type="NCBI Taxonomy" id="52670"/>
    <lineage>
        <taxon>Eukaryota</taxon>
        <taxon>Metazoa</taxon>
        <taxon>Chordata</taxon>
        <taxon>Craniata</taxon>
        <taxon>Vertebrata</taxon>
        <taxon>Euteleostomi</taxon>
        <taxon>Actinopterygii</taxon>
        <taxon>Neopterygii</taxon>
        <taxon>Teleostei</taxon>
        <taxon>Neoteleostei</taxon>
        <taxon>Acanthomorphata</taxon>
        <taxon>Ovalentaria</taxon>
        <taxon>Atherinomorphae</taxon>
        <taxon>Cyprinodontiformes</taxon>
        <taxon>Rivulidae</taxon>
        <taxon>Austrofundulus</taxon>
    </lineage>
</organism>
<dbReference type="InterPro" id="IPR039752">
    <property type="entry name" value="F-box_only"/>
</dbReference>
<dbReference type="FunCoup" id="A0A2I4BF57">
    <property type="interactions" value="404"/>
</dbReference>
<dbReference type="STRING" id="52670.A0A2I4BF57"/>
<dbReference type="Pfam" id="PF04300">
    <property type="entry name" value="FBA"/>
    <property type="match status" value="1"/>
</dbReference>
<evidence type="ECO:0000259" key="2">
    <source>
        <dbReference type="PROSITE" id="PS50181"/>
    </source>
</evidence>
<dbReference type="InterPro" id="IPR036047">
    <property type="entry name" value="F-box-like_dom_sf"/>
</dbReference>
<sequence>MKKKATAMGGKASVNAAVRATAATSSSSGHQPACALPLDILEEIFLNLPPHLVVRVCRLVCHQWKEVADRESFWRERCRREGYHVHDASKVPSEWRLFYFLCKRRRNLLRNPRGEDELRGWTILLNGGDRWNVERPIVPHPNEAVQTNFVTSYNMCIKSQTIDLKKEGYNPSFMDEFQPPIRISDWYAPRCRCEYRISVQLLDRKNAVVQDFTPDIIYLPQFDEQIGEQWHQMTHVFKDYGPGVRYIKFSHGGQDQVFWAGWYGVRVTDSCVEVCPALDT</sequence>
<keyword evidence="1" id="KW-0833">Ubl conjugation pathway</keyword>
<dbReference type="InParanoid" id="A0A2I4BF57"/>
<dbReference type="Proteomes" id="UP000192220">
    <property type="component" value="Unplaced"/>
</dbReference>
<dbReference type="FunFam" id="2.60.120.260:FF:000012">
    <property type="entry name" value="F-box only protein 2"/>
    <property type="match status" value="1"/>
</dbReference>
<dbReference type="FunFam" id="1.20.1280.50:FF:000002">
    <property type="entry name" value="F-box only protein 44"/>
    <property type="match status" value="1"/>
</dbReference>
<dbReference type="Gene3D" id="2.60.120.260">
    <property type="entry name" value="Galactose-binding domain-like"/>
    <property type="match status" value="1"/>
</dbReference>
<gene>
    <name evidence="5" type="primary">LOC106519314</name>
</gene>
<feature type="domain" description="F-box" evidence="2">
    <location>
        <begin position="30"/>
        <end position="77"/>
    </location>
</feature>
<feature type="domain" description="FBA" evidence="3">
    <location>
        <begin position="98"/>
        <end position="276"/>
    </location>
</feature>
<dbReference type="SUPFAM" id="SSF49785">
    <property type="entry name" value="Galactose-binding domain-like"/>
    <property type="match status" value="1"/>
</dbReference>
<evidence type="ECO:0000259" key="3">
    <source>
        <dbReference type="PROSITE" id="PS51114"/>
    </source>
</evidence>
<dbReference type="Gene3D" id="1.20.1280.50">
    <property type="match status" value="1"/>
</dbReference>
<dbReference type="PANTHER" id="PTHR12125:SF12">
    <property type="entry name" value="F-BOX ONLY PROTEIN 6"/>
    <property type="match status" value="1"/>
</dbReference>
<dbReference type="KEGG" id="alim:106519314"/>
<reference evidence="5" key="1">
    <citation type="submission" date="2025-08" db="UniProtKB">
        <authorList>
            <consortium name="RefSeq"/>
        </authorList>
    </citation>
    <scope>IDENTIFICATION</scope>
    <source>
        <strain evidence="5">Quisiro</strain>
        <tissue evidence="5">Liver</tissue>
    </source>
</reference>
<dbReference type="GO" id="GO:0031146">
    <property type="term" value="P:SCF-dependent proteasomal ubiquitin-dependent protein catabolic process"/>
    <property type="evidence" value="ECO:0007669"/>
    <property type="project" value="TreeGrafter"/>
</dbReference>